<dbReference type="InterPro" id="IPR004358">
    <property type="entry name" value="Sig_transdc_His_kin-like_C"/>
</dbReference>
<dbReference type="InterPro" id="IPR013656">
    <property type="entry name" value="PAS_4"/>
</dbReference>
<evidence type="ECO:0000256" key="5">
    <source>
        <dbReference type="ARBA" id="ARBA00022777"/>
    </source>
</evidence>
<dbReference type="NCBIfam" id="TIGR00229">
    <property type="entry name" value="sensory_box"/>
    <property type="match status" value="5"/>
</dbReference>
<dbReference type="Pfam" id="PF02518">
    <property type="entry name" value="HATPase_c"/>
    <property type="match status" value="1"/>
</dbReference>
<keyword evidence="10" id="KW-1185">Reference proteome</keyword>
<feature type="domain" description="PAS" evidence="7">
    <location>
        <begin position="415"/>
        <end position="486"/>
    </location>
</feature>
<dbReference type="PANTHER" id="PTHR43304">
    <property type="entry name" value="PHYTOCHROME-LIKE PROTEIN CPH1"/>
    <property type="match status" value="1"/>
</dbReference>
<dbReference type="Gene3D" id="3.30.565.10">
    <property type="entry name" value="Histidine kinase-like ATPase, C-terminal domain"/>
    <property type="match status" value="1"/>
</dbReference>
<dbReference type="CDD" id="cd00130">
    <property type="entry name" value="PAS"/>
    <property type="match status" value="5"/>
</dbReference>
<dbReference type="Gene3D" id="3.30.450.20">
    <property type="entry name" value="PAS domain"/>
    <property type="match status" value="5"/>
</dbReference>
<dbReference type="InterPro" id="IPR035965">
    <property type="entry name" value="PAS-like_dom_sf"/>
</dbReference>
<reference evidence="10" key="1">
    <citation type="submission" date="2018-02" db="EMBL/GenBank/DDBJ databases">
        <title>Genome sequencing of Solimonas sp. HR-BB.</title>
        <authorList>
            <person name="Lee Y."/>
            <person name="Jeon C.O."/>
        </authorList>
    </citation>
    <scope>NUCLEOTIDE SEQUENCE [LARGE SCALE GENOMIC DNA]</scope>
    <source>
        <strain evidence="10">HR-U</strain>
    </source>
</reference>
<dbReference type="SMART" id="SM00091">
    <property type="entry name" value="PAS"/>
    <property type="match status" value="5"/>
</dbReference>
<dbReference type="InterPro" id="IPR001610">
    <property type="entry name" value="PAC"/>
</dbReference>
<dbReference type="Pfam" id="PF13426">
    <property type="entry name" value="PAS_9"/>
    <property type="match status" value="1"/>
</dbReference>
<feature type="domain" description="PAS" evidence="7">
    <location>
        <begin position="164"/>
        <end position="234"/>
    </location>
</feature>
<dbReference type="InterPro" id="IPR005467">
    <property type="entry name" value="His_kinase_dom"/>
</dbReference>
<dbReference type="InterPro" id="IPR000700">
    <property type="entry name" value="PAS-assoc_C"/>
</dbReference>
<keyword evidence="5" id="KW-0418">Kinase</keyword>
<dbReference type="OrthoDB" id="9766459at2"/>
<feature type="domain" description="PAC" evidence="8">
    <location>
        <begin position="238"/>
        <end position="288"/>
    </location>
</feature>
<evidence type="ECO:0000259" key="8">
    <source>
        <dbReference type="PROSITE" id="PS50113"/>
    </source>
</evidence>
<dbReference type="InterPro" id="IPR003594">
    <property type="entry name" value="HATPase_dom"/>
</dbReference>
<dbReference type="SUPFAM" id="SSF55874">
    <property type="entry name" value="ATPase domain of HSP90 chaperone/DNA topoisomerase II/histidine kinase"/>
    <property type="match status" value="1"/>
</dbReference>
<dbReference type="PROSITE" id="PS50113">
    <property type="entry name" value="PAC"/>
    <property type="match status" value="3"/>
</dbReference>
<keyword evidence="3" id="KW-0597">Phosphoprotein</keyword>
<evidence type="ECO:0000313" key="9">
    <source>
        <dbReference type="EMBL" id="PQA56259.1"/>
    </source>
</evidence>
<feature type="domain" description="PAC" evidence="8">
    <location>
        <begin position="483"/>
        <end position="532"/>
    </location>
</feature>
<comment type="caution">
    <text evidence="9">The sequence shown here is derived from an EMBL/GenBank/DDBJ whole genome shotgun (WGS) entry which is preliminary data.</text>
</comment>
<evidence type="ECO:0000256" key="4">
    <source>
        <dbReference type="ARBA" id="ARBA00022679"/>
    </source>
</evidence>
<evidence type="ECO:0000256" key="1">
    <source>
        <dbReference type="ARBA" id="ARBA00000085"/>
    </source>
</evidence>
<dbReference type="SUPFAM" id="SSF55785">
    <property type="entry name" value="PYP-like sensor domain (PAS domain)"/>
    <property type="match status" value="5"/>
</dbReference>
<dbReference type="InterPro" id="IPR036890">
    <property type="entry name" value="HATPase_C_sf"/>
</dbReference>
<dbReference type="Pfam" id="PF08447">
    <property type="entry name" value="PAS_3"/>
    <property type="match status" value="3"/>
</dbReference>
<sequence>MGKSQFSHRFLAGFNPTCVGVYLRRNSCLSKFIRLVYVAKSTCYCFCLTANYMQSFAHSSNLDQSRLVYYAEFDRQGTYTYGNAPLREVSATNDPFQLLLKDLDYIYLQNQLKSSSPAIHEFRAQNTHHSLRLEIMPRLDDQGIKRGSSVLALAEAWPSEQITGQQQFEAILRYAPIGMALLELNGKWIRVNQALCQFMGYTEEELLEMDFQSITHPEDLAEDLALANQVIRGEIASYALEKRYLHKNGSVVWGLLTVTLARQGNMSCFISQIQDITATKQSYQALKKSEEKFRLMSENSRDTMALLDQQGRWLYGNPYVSRLTGYTLDTLLGKPYADLVHPDDLPALTEMYRELMAHPDQTFKSRHRIVNAQGQTRWLEGYIVNKLDLEGLNAIIGNFQDITSLVYSSQKIEDSEKLFRTALEYSASGVALTSKEGVCLTVNRAFCQMLGYTEQEMLGKTFDSLTYGENPRTFERLGQQQTYQTEERYVHKTGKIVWVLLSIARLDLEPHHFIVQAADITDRKQAEEEISQKKAQLALLSNHLYGLMIFQAVQEPGKPIRFTYVSDTVREATGQPAQEVIHNADLLFKRIHPDDYQQLREKLRTSLKSRQPLKIELRVINAHQEARWVRVRATPRLLDDGTVVWEGYQVDVTQRKEALEELKRSEANLRVVLDHTEIGYVLLDTQGRIRLYNQRFTELCRPETKPHVAHTERFIDLVSPERRLVVEAMLQQVLTTGEGIGYELYDEQRELYFYVTIHLVREEQVLGLCLSMQDISQRKQVELEQQRMTQEVLLKNHNLEQFASIVSHNLRAPVANVLGLTEILQQPDLPEAERQQLLEDVVLCTQRLDQVIKDLNQIVSLRHEVPTEKEWVHLPQLVAHIQAQLQPSLTAKRAQLVTDFSQVDEWYTVRSYFYSIVSQLISNALKFSQPDHEPLIYISGAMQEDIFQLVVEDNGLGIDLRRKSEQVFGLYQRFHRPIEGKGMGLYLMKTQVELLGGQVFVESELGRGSRFTLKFPVLSAVSI</sequence>
<comment type="catalytic activity">
    <reaction evidence="1">
        <text>ATP + protein L-histidine = ADP + protein N-phospho-L-histidine.</text>
        <dbReference type="EC" id="2.7.13.3"/>
    </reaction>
</comment>
<feature type="domain" description="PAS" evidence="7">
    <location>
        <begin position="665"/>
        <end position="737"/>
    </location>
</feature>
<dbReference type="InterPro" id="IPR052162">
    <property type="entry name" value="Sensor_kinase/Photoreceptor"/>
</dbReference>
<dbReference type="CDD" id="cd00082">
    <property type="entry name" value="HisKA"/>
    <property type="match status" value="1"/>
</dbReference>
<dbReference type="PANTHER" id="PTHR43304:SF1">
    <property type="entry name" value="PAC DOMAIN-CONTAINING PROTEIN"/>
    <property type="match status" value="1"/>
</dbReference>
<organism evidence="9 10">
    <name type="scientific">Siphonobacter curvatus</name>
    <dbReference type="NCBI Taxonomy" id="2094562"/>
    <lineage>
        <taxon>Bacteria</taxon>
        <taxon>Pseudomonadati</taxon>
        <taxon>Bacteroidota</taxon>
        <taxon>Cytophagia</taxon>
        <taxon>Cytophagales</taxon>
        <taxon>Cytophagaceae</taxon>
        <taxon>Siphonobacter</taxon>
    </lineage>
</organism>
<evidence type="ECO:0000313" key="10">
    <source>
        <dbReference type="Proteomes" id="UP000239590"/>
    </source>
</evidence>
<feature type="domain" description="Histidine kinase" evidence="6">
    <location>
        <begin position="805"/>
        <end position="1019"/>
    </location>
</feature>
<name>A0A2S7IIX1_9BACT</name>
<dbReference type="EC" id="2.7.13.3" evidence="2"/>
<proteinExistence type="predicted"/>
<evidence type="ECO:0000256" key="2">
    <source>
        <dbReference type="ARBA" id="ARBA00012438"/>
    </source>
</evidence>
<evidence type="ECO:0000256" key="3">
    <source>
        <dbReference type="ARBA" id="ARBA00022553"/>
    </source>
</evidence>
<gene>
    <name evidence="9" type="ORF">C5O19_18105</name>
</gene>
<dbReference type="SUPFAM" id="SSF47384">
    <property type="entry name" value="Homodimeric domain of signal transducing histidine kinase"/>
    <property type="match status" value="1"/>
</dbReference>
<dbReference type="PROSITE" id="PS50109">
    <property type="entry name" value="HIS_KIN"/>
    <property type="match status" value="1"/>
</dbReference>
<dbReference type="SMART" id="SM00387">
    <property type="entry name" value="HATPase_c"/>
    <property type="match status" value="1"/>
</dbReference>
<keyword evidence="4" id="KW-0808">Transferase</keyword>
<dbReference type="InterPro" id="IPR013655">
    <property type="entry name" value="PAS_fold_3"/>
</dbReference>
<dbReference type="SMART" id="SM00086">
    <property type="entry name" value="PAC"/>
    <property type="match status" value="5"/>
</dbReference>
<dbReference type="GO" id="GO:0000155">
    <property type="term" value="F:phosphorelay sensor kinase activity"/>
    <property type="evidence" value="ECO:0007669"/>
    <property type="project" value="InterPro"/>
</dbReference>
<dbReference type="PRINTS" id="PR00344">
    <property type="entry name" value="BCTRLSENSOR"/>
</dbReference>
<feature type="domain" description="PAS" evidence="7">
    <location>
        <begin position="561"/>
        <end position="610"/>
    </location>
</feature>
<dbReference type="InterPro" id="IPR000014">
    <property type="entry name" value="PAS"/>
</dbReference>
<dbReference type="EMBL" id="PTRA01000003">
    <property type="protein sequence ID" value="PQA56259.1"/>
    <property type="molecule type" value="Genomic_DNA"/>
</dbReference>
<dbReference type="Pfam" id="PF08448">
    <property type="entry name" value="PAS_4"/>
    <property type="match status" value="1"/>
</dbReference>
<dbReference type="AlphaFoldDB" id="A0A2S7IIX1"/>
<dbReference type="SMART" id="SM00388">
    <property type="entry name" value="HisKA"/>
    <property type="match status" value="1"/>
</dbReference>
<accession>A0A2S7IIX1</accession>
<feature type="domain" description="PAS" evidence="7">
    <location>
        <begin position="289"/>
        <end position="359"/>
    </location>
</feature>
<feature type="domain" description="PAC" evidence="8">
    <location>
        <begin position="613"/>
        <end position="664"/>
    </location>
</feature>
<dbReference type="Gene3D" id="1.10.287.130">
    <property type="match status" value="1"/>
</dbReference>
<evidence type="ECO:0000259" key="6">
    <source>
        <dbReference type="PROSITE" id="PS50109"/>
    </source>
</evidence>
<protein>
    <recommendedName>
        <fullName evidence="2">histidine kinase</fullName>
        <ecNumber evidence="2">2.7.13.3</ecNumber>
    </recommendedName>
</protein>
<evidence type="ECO:0000259" key="7">
    <source>
        <dbReference type="PROSITE" id="PS50112"/>
    </source>
</evidence>
<dbReference type="Pfam" id="PF00512">
    <property type="entry name" value="HisKA"/>
    <property type="match status" value="1"/>
</dbReference>
<dbReference type="PROSITE" id="PS50112">
    <property type="entry name" value="PAS"/>
    <property type="match status" value="5"/>
</dbReference>
<dbReference type="InterPro" id="IPR036097">
    <property type="entry name" value="HisK_dim/P_sf"/>
</dbReference>
<dbReference type="InterPro" id="IPR003661">
    <property type="entry name" value="HisK_dim/P_dom"/>
</dbReference>
<dbReference type="Proteomes" id="UP000239590">
    <property type="component" value="Unassembled WGS sequence"/>
</dbReference>